<protein>
    <recommendedName>
        <fullName evidence="4">DUF4178 domain-containing protein</fullName>
    </recommendedName>
</protein>
<dbReference type="AlphaFoldDB" id="A0A9D2CDV6"/>
<gene>
    <name evidence="2" type="ORF">H9826_00860</name>
</gene>
<sequence length="217" mass="24426">MKKRKKKINLIPLDRTREPPRQDPPPLTAEGLEHSLYQCSACGAEFHMASRGAELFCTACGARWRMTGLGRLEGVGDTPSYFPHIPDWYEWERRQVEEAIAWGAYEADFRVRVQALPNAASFVELGEGRLHHGPEGFTLTFTDRGGERALRFPARSTFSLHPEYDHQGQGECVTLSTPDSTYFLCPLEEGFRAAKLQFATQALWRRAQEKAADGAPV</sequence>
<evidence type="ECO:0000313" key="2">
    <source>
        <dbReference type="EMBL" id="HIY72510.1"/>
    </source>
</evidence>
<reference evidence="2" key="2">
    <citation type="submission" date="2021-04" db="EMBL/GenBank/DDBJ databases">
        <authorList>
            <person name="Gilroy R."/>
        </authorList>
    </citation>
    <scope>NUCLEOTIDE SEQUENCE</scope>
    <source>
        <strain evidence="2">CHK33-7979</strain>
    </source>
</reference>
<comment type="caution">
    <text evidence="2">The sequence shown here is derived from an EMBL/GenBank/DDBJ whole genome shotgun (WGS) entry which is preliminary data.</text>
</comment>
<proteinExistence type="predicted"/>
<evidence type="ECO:0008006" key="4">
    <source>
        <dbReference type="Google" id="ProtNLM"/>
    </source>
</evidence>
<name>A0A9D2CDV6_9FIRM</name>
<evidence type="ECO:0000256" key="1">
    <source>
        <dbReference type="SAM" id="MobiDB-lite"/>
    </source>
</evidence>
<reference evidence="2" key="1">
    <citation type="journal article" date="2021" name="PeerJ">
        <title>Extensive microbial diversity within the chicken gut microbiome revealed by metagenomics and culture.</title>
        <authorList>
            <person name="Gilroy R."/>
            <person name="Ravi A."/>
            <person name="Getino M."/>
            <person name="Pursley I."/>
            <person name="Horton D.L."/>
            <person name="Alikhan N.F."/>
            <person name="Baker D."/>
            <person name="Gharbi K."/>
            <person name="Hall N."/>
            <person name="Watson M."/>
            <person name="Adriaenssens E.M."/>
            <person name="Foster-Nyarko E."/>
            <person name="Jarju S."/>
            <person name="Secka A."/>
            <person name="Antonio M."/>
            <person name="Oren A."/>
            <person name="Chaudhuri R.R."/>
            <person name="La Ragione R."/>
            <person name="Hildebrand F."/>
            <person name="Pallen M.J."/>
        </authorList>
    </citation>
    <scope>NUCLEOTIDE SEQUENCE</scope>
    <source>
        <strain evidence="2">CHK33-7979</strain>
    </source>
</reference>
<feature type="region of interest" description="Disordered" evidence="1">
    <location>
        <begin position="1"/>
        <end position="29"/>
    </location>
</feature>
<dbReference type="EMBL" id="DXCX01000013">
    <property type="protein sequence ID" value="HIY72510.1"/>
    <property type="molecule type" value="Genomic_DNA"/>
</dbReference>
<organism evidence="2 3">
    <name type="scientific">Candidatus Intestinimonas merdavium</name>
    <dbReference type="NCBI Taxonomy" id="2838622"/>
    <lineage>
        <taxon>Bacteria</taxon>
        <taxon>Bacillati</taxon>
        <taxon>Bacillota</taxon>
        <taxon>Clostridia</taxon>
        <taxon>Eubacteriales</taxon>
        <taxon>Intestinimonas</taxon>
    </lineage>
</organism>
<dbReference type="Proteomes" id="UP000886824">
    <property type="component" value="Unassembled WGS sequence"/>
</dbReference>
<accession>A0A9D2CDV6</accession>
<evidence type="ECO:0000313" key="3">
    <source>
        <dbReference type="Proteomes" id="UP000886824"/>
    </source>
</evidence>